<name>F3CJ75_PSESG</name>
<organism evidence="1 2">
    <name type="scientific">Pseudomonas savastanoi pv. glycinea str. race 4</name>
    <dbReference type="NCBI Taxonomy" id="875330"/>
    <lineage>
        <taxon>Bacteria</taxon>
        <taxon>Pseudomonadati</taxon>
        <taxon>Pseudomonadota</taxon>
        <taxon>Gammaproteobacteria</taxon>
        <taxon>Pseudomonadales</taxon>
        <taxon>Pseudomonadaceae</taxon>
        <taxon>Pseudomonas</taxon>
    </lineage>
</organism>
<dbReference type="SUPFAM" id="SSF51120">
    <property type="entry name" value="beta-Roll"/>
    <property type="match status" value="1"/>
</dbReference>
<feature type="non-terminal residue" evidence="1">
    <location>
        <position position="1"/>
    </location>
</feature>
<gene>
    <name evidence="1" type="ORF">Pgy4_40747</name>
</gene>
<evidence type="ECO:0000313" key="2">
    <source>
        <dbReference type="Proteomes" id="UP000005466"/>
    </source>
</evidence>
<proteinExistence type="predicted"/>
<dbReference type="InterPro" id="IPR011049">
    <property type="entry name" value="Serralysin-like_metalloprot_C"/>
</dbReference>
<protein>
    <submittedName>
        <fullName evidence="1">Uncharacterized protein</fullName>
    </submittedName>
</protein>
<dbReference type="Gene3D" id="2.150.10.10">
    <property type="entry name" value="Serralysin-like metalloprotease, C-terminal"/>
    <property type="match status" value="1"/>
</dbReference>
<evidence type="ECO:0000313" key="1">
    <source>
        <dbReference type="EMBL" id="EGH19317.1"/>
    </source>
</evidence>
<accession>F3CJ75</accession>
<dbReference type="EMBL" id="ADWY01003894">
    <property type="protein sequence ID" value="EGH19317.1"/>
    <property type="molecule type" value="Genomic_DNA"/>
</dbReference>
<dbReference type="Proteomes" id="UP000005466">
    <property type="component" value="Unassembled WGS sequence"/>
</dbReference>
<sequence length="36" mass="3877">IGGSGADTLIGGTGADRYVFNNSKEKRTQCQYEALR</sequence>
<reference evidence="1 2" key="1">
    <citation type="journal article" date="2011" name="PLoS Pathog.">
        <title>Dynamic evolution of pathogenicity revealed by sequencing and comparative genomics of 19 Pseudomonas syringae isolates.</title>
        <authorList>
            <person name="Baltrus D.A."/>
            <person name="Nishimura M.T."/>
            <person name="Romanchuk A."/>
            <person name="Chang J.H."/>
            <person name="Mukhtar M.S."/>
            <person name="Cherkis K."/>
            <person name="Roach J."/>
            <person name="Grant S.R."/>
            <person name="Jones C.D."/>
            <person name="Dangl J.L."/>
        </authorList>
    </citation>
    <scope>NUCLEOTIDE SEQUENCE [LARGE SCALE GENOMIC DNA]</scope>
    <source>
        <strain evidence="2">race 4</strain>
    </source>
</reference>
<dbReference type="BioCyc" id="PSYR875330:G11XH-7816-MONOMER"/>
<dbReference type="AlphaFoldDB" id="F3CJ75"/>
<comment type="caution">
    <text evidence="1">The sequence shown here is derived from an EMBL/GenBank/DDBJ whole genome shotgun (WGS) entry which is preliminary data.</text>
</comment>
<feature type="non-terminal residue" evidence="1">
    <location>
        <position position="36"/>
    </location>
</feature>